<protein>
    <submittedName>
        <fullName evidence="3">Secreted protein</fullName>
    </submittedName>
</protein>
<feature type="chain" id="PRO_5037610490" evidence="1">
    <location>
        <begin position="31"/>
        <end position="162"/>
    </location>
</feature>
<evidence type="ECO:0000313" key="2">
    <source>
        <dbReference type="Proteomes" id="UP000887572"/>
    </source>
</evidence>
<proteinExistence type="predicted"/>
<name>A0A914H9X9_GLORO</name>
<sequence>MDLRLSFSLFSVCNVCLNVLWGAATALAAAADTQHQAGQTHRHRGHTATHQEEQNVLFLSLSPINPHTLSGTPHTRREARAATRQCACHVCGRQRCSACASRAHKFAPPHACVRVSLAAKIEPTVTLTGEGRNGGYTVATERRNSWRKMAPLDDTQRVGEKL</sequence>
<accession>A0A914H9X9</accession>
<dbReference type="Proteomes" id="UP000887572">
    <property type="component" value="Unplaced"/>
</dbReference>
<keyword evidence="1" id="KW-0732">Signal</keyword>
<reference evidence="3" key="1">
    <citation type="submission" date="2022-11" db="UniProtKB">
        <authorList>
            <consortium name="WormBaseParasite"/>
        </authorList>
    </citation>
    <scope>IDENTIFICATION</scope>
</reference>
<keyword evidence="2" id="KW-1185">Reference proteome</keyword>
<feature type="signal peptide" evidence="1">
    <location>
        <begin position="1"/>
        <end position="30"/>
    </location>
</feature>
<evidence type="ECO:0000313" key="3">
    <source>
        <dbReference type="WBParaSite" id="Gr19_v10_g15404.t1"/>
    </source>
</evidence>
<dbReference type="WBParaSite" id="Gr19_v10_g15404.t1">
    <property type="protein sequence ID" value="Gr19_v10_g15404.t1"/>
    <property type="gene ID" value="Gr19_v10_g15404"/>
</dbReference>
<evidence type="ECO:0000256" key="1">
    <source>
        <dbReference type="SAM" id="SignalP"/>
    </source>
</evidence>
<organism evidence="2 3">
    <name type="scientific">Globodera rostochiensis</name>
    <name type="common">Golden nematode worm</name>
    <name type="synonym">Heterodera rostochiensis</name>
    <dbReference type="NCBI Taxonomy" id="31243"/>
    <lineage>
        <taxon>Eukaryota</taxon>
        <taxon>Metazoa</taxon>
        <taxon>Ecdysozoa</taxon>
        <taxon>Nematoda</taxon>
        <taxon>Chromadorea</taxon>
        <taxon>Rhabditida</taxon>
        <taxon>Tylenchina</taxon>
        <taxon>Tylenchomorpha</taxon>
        <taxon>Tylenchoidea</taxon>
        <taxon>Heteroderidae</taxon>
        <taxon>Heteroderinae</taxon>
        <taxon>Globodera</taxon>
    </lineage>
</organism>
<dbReference type="AlphaFoldDB" id="A0A914H9X9"/>